<keyword evidence="4" id="KW-1185">Reference proteome</keyword>
<feature type="transmembrane region" description="Helical" evidence="2">
    <location>
        <begin position="327"/>
        <end position="352"/>
    </location>
</feature>
<dbReference type="GO" id="GO:0005829">
    <property type="term" value="C:cytosol"/>
    <property type="evidence" value="ECO:0007669"/>
    <property type="project" value="TreeGrafter"/>
</dbReference>
<feature type="transmembrane region" description="Helical" evidence="2">
    <location>
        <begin position="161"/>
        <end position="183"/>
    </location>
</feature>
<keyword evidence="2" id="KW-0812">Transmembrane</keyword>
<dbReference type="Proteomes" id="UP000182987">
    <property type="component" value="Chromosome"/>
</dbReference>
<feature type="compositionally biased region" description="Low complexity" evidence="1">
    <location>
        <begin position="1020"/>
        <end position="1031"/>
    </location>
</feature>
<dbReference type="PANTHER" id="PTHR10728">
    <property type="entry name" value="CYTOSOLIC PHOSPHOLIPASE A2"/>
    <property type="match status" value="1"/>
</dbReference>
<proteinExistence type="predicted"/>
<feature type="transmembrane region" description="Helical" evidence="2">
    <location>
        <begin position="253"/>
        <end position="275"/>
    </location>
</feature>
<gene>
    <name evidence="3" type="ORF">BJI69_21125</name>
</gene>
<dbReference type="OrthoDB" id="100544at2"/>
<evidence type="ECO:0000256" key="2">
    <source>
        <dbReference type="SAM" id="Phobius"/>
    </source>
</evidence>
<keyword evidence="2" id="KW-0472">Membrane</keyword>
<dbReference type="PANTHER" id="PTHR10728:SF40">
    <property type="entry name" value="PATATIN FAMILY PROTEIN"/>
    <property type="match status" value="1"/>
</dbReference>
<dbReference type="Gene3D" id="3.40.1090.10">
    <property type="entry name" value="Cytosolic phospholipase A2 catalytic domain"/>
    <property type="match status" value="1"/>
</dbReference>
<name>A0A0G9H5K8_9GAMM</name>
<dbReference type="SUPFAM" id="SSF52151">
    <property type="entry name" value="FabD/lysophospholipase-like"/>
    <property type="match status" value="2"/>
</dbReference>
<sequence length="1184" mass="124762">MSRTTSLHRLQGILAMTTQDAAPAEPTTESEREALARRRAAAGIDPAAPNIGLALSGGGIRSATFCLGLLRALAKNGVLRRFDYLSTVSGGGYIGSAWGRLFNGTPEGTPEAVTEGVAADGSVFLWWLRNNGRFLAPAGAGDLLQAAASQLRGFIATHVEVAALATLLACVVTLPHLAYAWLIAGTGVMPVAMSVWWWLLPLPAVTGLVICYGYWFLGRATWGGFATALLAGVIGVALAMHAVSAAASLETTLLGLGAIALLPTPLAWICSRITGLRHARAQDRVRYTTALAGSLRAGALIFALGLLDMASWYLREWLNARTFFGPAGGSMATGVGITTVLIGIVRLVLPAFQGASKGSMAKLPWAAIANVLGLVLIVALALFWTTIFQTLVFPFEGLAPGEGSIGSYLRWSGVALVGVLYLLFNGRSLAQLNESSLHYFYRSRIARAYVSVGNTAATPGAAHPRFPVSVVSVNNRTVSGAIVKVTRLLDGDDPCMTDYAPHRHGGPIHLVNCCVNQTVDDRTDTYNADRKGVALTVSALGVETGTHGPVAGSQASLAGTTLAEWIAISGAALGSGMGSLTRPGVAALSFLSGLRLGYWQENLADSRAEKPAIVAKYTSLLREMFARFPGLGSPQWYLSDGGHFDNTGVYALLKRELQTIVLADCGADPDYLFADVENLIRKARIDYDAAIEFIDPGALGPAAGALASLFGTPSTVAPTPGNASLLLARVSYASGKRGCLLIVKPHLPPDMPLDVAGYADRDATFPQQSTANQFFSEAQWESYCELGVLLGTPVNADLLASVYEWAWLTPIIGTDAGQLSTPATVPSRAQRIATTVGTSIGVGALLTGLLAGWQAWDAHSEQLAQAQAASAAEARRISQETTAVMTSVSAADLHGAPYNNEINGRLVTLTNDLQGRTLTSSQRDVMQNLWATVQSICDRTAQTTTEESELWSECQQQAGLVNTLGTVPLSEWTAAMRNYDRWRDAAENTVNAAASITAASPAPPPPMPEAPPPPPPEPSPTTATASASAPSRPVPLPASPALPAAKPTLAVDTVDAVALRKRVIDACGQTKQAFLLYTQIYDDRQRDEVMASLAPVRDLGIVVPGIENVSDTARRSGQRTPFEWRTPTVLYAPQGAVCATALVAWANAALPALTKQPARAVALPPGSGQPNVLELWIPRPRASR</sequence>
<dbReference type="KEGG" id="lrz:BJI69_21125"/>
<organism evidence="3 4">
    <name type="scientific">Luteibacter rhizovicinus DSM 16549</name>
    <dbReference type="NCBI Taxonomy" id="1440763"/>
    <lineage>
        <taxon>Bacteria</taxon>
        <taxon>Pseudomonadati</taxon>
        <taxon>Pseudomonadota</taxon>
        <taxon>Gammaproteobacteria</taxon>
        <taxon>Lysobacterales</taxon>
        <taxon>Rhodanobacteraceae</taxon>
        <taxon>Luteibacter</taxon>
    </lineage>
</organism>
<evidence type="ECO:0000256" key="1">
    <source>
        <dbReference type="SAM" id="MobiDB-lite"/>
    </source>
</evidence>
<evidence type="ECO:0000313" key="3">
    <source>
        <dbReference type="EMBL" id="APG06159.1"/>
    </source>
</evidence>
<dbReference type="EMBL" id="CP017480">
    <property type="protein sequence ID" value="APG06159.1"/>
    <property type="molecule type" value="Genomic_DNA"/>
</dbReference>
<dbReference type="AlphaFoldDB" id="A0A0G9H5K8"/>
<evidence type="ECO:0000313" key="4">
    <source>
        <dbReference type="Proteomes" id="UP000182987"/>
    </source>
</evidence>
<feature type="transmembrane region" description="Helical" evidence="2">
    <location>
        <begin position="364"/>
        <end position="388"/>
    </location>
</feature>
<dbReference type="GO" id="GO:0004623">
    <property type="term" value="F:phospholipase A2 activity"/>
    <property type="evidence" value="ECO:0007669"/>
    <property type="project" value="TreeGrafter"/>
</dbReference>
<reference evidence="4" key="1">
    <citation type="submission" date="2016-09" db="EMBL/GenBank/DDBJ databases">
        <authorList>
            <person name="Lysoe E."/>
        </authorList>
    </citation>
    <scope>NUCLEOTIDE SEQUENCE [LARGE SCALE GENOMIC DNA]</scope>
    <source>
        <strain evidence="4">LJ96T</strain>
    </source>
</reference>
<feature type="transmembrane region" description="Helical" evidence="2">
    <location>
        <begin position="287"/>
        <end position="307"/>
    </location>
</feature>
<dbReference type="GO" id="GO:0046475">
    <property type="term" value="P:glycerophospholipid catabolic process"/>
    <property type="evidence" value="ECO:0007669"/>
    <property type="project" value="TreeGrafter"/>
</dbReference>
<feature type="region of interest" description="Disordered" evidence="1">
    <location>
        <begin position="997"/>
        <end position="1043"/>
    </location>
</feature>
<feature type="compositionally biased region" description="Pro residues" evidence="1">
    <location>
        <begin position="1001"/>
        <end position="1019"/>
    </location>
</feature>
<dbReference type="InterPro" id="IPR016035">
    <property type="entry name" value="Acyl_Trfase/lysoPLipase"/>
</dbReference>
<feature type="transmembrane region" description="Helical" evidence="2">
    <location>
        <begin position="224"/>
        <end position="247"/>
    </location>
</feature>
<keyword evidence="2" id="KW-1133">Transmembrane helix</keyword>
<protein>
    <submittedName>
        <fullName evidence="3">Uncharacterized protein</fullName>
    </submittedName>
</protein>
<accession>A0A0G9H5K8</accession>
<dbReference type="PATRIC" id="fig|1440763.5.peg.3700"/>
<feature type="transmembrane region" description="Helical" evidence="2">
    <location>
        <begin position="195"/>
        <end position="217"/>
    </location>
</feature>